<evidence type="ECO:0000313" key="20">
    <source>
        <dbReference type="EMBL" id="TCS78169.1"/>
    </source>
</evidence>
<feature type="active site" description="GMP-histidine intermediate" evidence="18">
    <location>
        <position position="50"/>
    </location>
</feature>
<keyword evidence="14" id="KW-0067">ATP-binding</keyword>
<evidence type="ECO:0000256" key="19">
    <source>
        <dbReference type="PIRSR" id="PIRSR006135-2"/>
    </source>
</evidence>
<evidence type="ECO:0000256" key="10">
    <source>
        <dbReference type="ARBA" id="ARBA00022573"/>
    </source>
</evidence>
<evidence type="ECO:0000256" key="13">
    <source>
        <dbReference type="ARBA" id="ARBA00022777"/>
    </source>
</evidence>
<dbReference type="CDD" id="cd00544">
    <property type="entry name" value="CobU"/>
    <property type="match status" value="1"/>
</dbReference>
<dbReference type="PANTHER" id="PTHR34848">
    <property type="match status" value="1"/>
</dbReference>
<keyword evidence="11 20" id="KW-0808">Transferase</keyword>
<evidence type="ECO:0000256" key="7">
    <source>
        <dbReference type="ARBA" id="ARBA00007490"/>
    </source>
</evidence>
<proteinExistence type="inferred from homology"/>
<gene>
    <name evidence="20" type="ORF">EDC37_11126</name>
</gene>
<dbReference type="Pfam" id="PF02283">
    <property type="entry name" value="CobU"/>
    <property type="match status" value="1"/>
</dbReference>
<protein>
    <recommendedName>
        <fullName evidence="16">Adenosylcobinamide kinase</fullName>
        <ecNumber evidence="8">2.7.1.156</ecNumber>
        <ecNumber evidence="9">2.7.7.62</ecNumber>
    </recommendedName>
    <alternativeName>
        <fullName evidence="17">Adenosylcobinamide-phosphate guanylyltransferase</fullName>
    </alternativeName>
</protein>
<evidence type="ECO:0000256" key="8">
    <source>
        <dbReference type="ARBA" id="ARBA00012016"/>
    </source>
</evidence>
<dbReference type="OrthoDB" id="9799422at2"/>
<dbReference type="InterPro" id="IPR027417">
    <property type="entry name" value="P-loop_NTPase"/>
</dbReference>
<reference evidence="20 21" key="1">
    <citation type="submission" date="2019-03" db="EMBL/GenBank/DDBJ databases">
        <title>Genomic Encyclopedia of Type Strains, Phase IV (KMG-IV): sequencing the most valuable type-strain genomes for metagenomic binning, comparative biology and taxonomic classification.</title>
        <authorList>
            <person name="Goeker M."/>
        </authorList>
    </citation>
    <scope>NUCLEOTIDE SEQUENCE [LARGE SCALE GENOMIC DNA]</scope>
    <source>
        <strain evidence="20 21">DSM 20467</strain>
    </source>
</reference>
<dbReference type="Proteomes" id="UP000295188">
    <property type="component" value="Unassembled WGS sequence"/>
</dbReference>
<dbReference type="EC" id="2.7.1.156" evidence="8"/>
<sequence>MGKIILVTGGARSGKSSFAETYVRKYGENMAYIATAQVLDEEMEQRVALHKKQRSTANWHTLEAPFDAERAIDECAAYDAILFDCLTVYMSNLLCMPQTEKLAAAQRQKKILAAIEKLVYAAKQHKGFSVFVTNEVGSGIVPENALARQYRDIAGFCNQHMAKNADAVYFVVSGIPLKIK</sequence>
<name>A0A4R3K5W1_9FIRM</name>
<keyword evidence="21" id="KW-1185">Reference proteome</keyword>
<dbReference type="UniPathway" id="UPA00148">
    <property type="reaction ID" value="UER00236"/>
</dbReference>
<keyword evidence="13 20" id="KW-0418">Kinase</keyword>
<feature type="binding site" evidence="19">
    <location>
        <begin position="51"/>
        <end position="54"/>
    </location>
    <ligand>
        <name>GTP</name>
        <dbReference type="ChEBI" id="CHEBI:37565"/>
    </ligand>
</feature>
<dbReference type="Gene3D" id="3.40.50.300">
    <property type="entry name" value="P-loop containing nucleotide triphosphate hydrolases"/>
    <property type="match status" value="1"/>
</dbReference>
<dbReference type="GO" id="GO:0005525">
    <property type="term" value="F:GTP binding"/>
    <property type="evidence" value="ECO:0007669"/>
    <property type="project" value="UniProtKB-KW"/>
</dbReference>
<evidence type="ECO:0000256" key="15">
    <source>
        <dbReference type="ARBA" id="ARBA00023134"/>
    </source>
</evidence>
<feature type="binding site" evidence="19">
    <location>
        <position position="63"/>
    </location>
    <ligand>
        <name>GTP</name>
        <dbReference type="ChEBI" id="CHEBI:37565"/>
    </ligand>
</feature>
<evidence type="ECO:0000256" key="17">
    <source>
        <dbReference type="ARBA" id="ARBA00030571"/>
    </source>
</evidence>
<evidence type="ECO:0000256" key="12">
    <source>
        <dbReference type="ARBA" id="ARBA00022741"/>
    </source>
</evidence>
<dbReference type="NCBIfam" id="NF004469">
    <property type="entry name" value="PRK05800.1"/>
    <property type="match status" value="1"/>
</dbReference>
<evidence type="ECO:0000256" key="18">
    <source>
        <dbReference type="PIRSR" id="PIRSR006135-1"/>
    </source>
</evidence>
<dbReference type="PANTHER" id="PTHR34848:SF1">
    <property type="entry name" value="BIFUNCTIONAL ADENOSYLCOBALAMIN BIOSYNTHESIS PROTEIN COBU"/>
    <property type="match status" value="1"/>
</dbReference>
<evidence type="ECO:0000256" key="5">
    <source>
        <dbReference type="ARBA" id="ARBA00004692"/>
    </source>
</evidence>
<dbReference type="GO" id="GO:0043752">
    <property type="term" value="F:adenosylcobinamide kinase activity"/>
    <property type="evidence" value="ECO:0007669"/>
    <property type="project" value="UniProtKB-EC"/>
</dbReference>
<evidence type="ECO:0000256" key="2">
    <source>
        <dbReference type="ARBA" id="ARBA00000711"/>
    </source>
</evidence>
<dbReference type="GO" id="GO:0009236">
    <property type="term" value="P:cobalamin biosynthetic process"/>
    <property type="evidence" value="ECO:0007669"/>
    <property type="project" value="UniProtKB-UniPathway"/>
</dbReference>
<evidence type="ECO:0000256" key="1">
    <source>
        <dbReference type="ARBA" id="ARBA00000312"/>
    </source>
</evidence>
<evidence type="ECO:0000256" key="16">
    <source>
        <dbReference type="ARBA" id="ARBA00029570"/>
    </source>
</evidence>
<comment type="caution">
    <text evidence="20">The sequence shown here is derived from an EMBL/GenBank/DDBJ whole genome shotgun (WGS) entry which is preliminary data.</text>
</comment>
<accession>A0A4R3K5W1</accession>
<dbReference type="SUPFAM" id="SSF52540">
    <property type="entry name" value="P-loop containing nucleoside triphosphate hydrolases"/>
    <property type="match status" value="1"/>
</dbReference>
<comment type="catalytic activity">
    <reaction evidence="1">
        <text>adenosylcob(III)inamide + ATP = adenosylcob(III)inamide phosphate + ADP + H(+)</text>
        <dbReference type="Rhea" id="RHEA:15769"/>
        <dbReference type="ChEBI" id="CHEBI:2480"/>
        <dbReference type="ChEBI" id="CHEBI:15378"/>
        <dbReference type="ChEBI" id="CHEBI:30616"/>
        <dbReference type="ChEBI" id="CHEBI:58502"/>
        <dbReference type="ChEBI" id="CHEBI:456216"/>
        <dbReference type="EC" id="2.7.1.156"/>
    </reaction>
</comment>
<evidence type="ECO:0000256" key="9">
    <source>
        <dbReference type="ARBA" id="ARBA00012523"/>
    </source>
</evidence>
<comment type="pathway">
    <text evidence="6">Cofactor biosynthesis; adenosylcobalamin biosynthesis; adenosylcobalamin from cob(II)yrinate a,c-diamide: step 5/7.</text>
</comment>
<keyword evidence="20" id="KW-0548">Nucleotidyltransferase</keyword>
<dbReference type="GO" id="GO:0005524">
    <property type="term" value="F:ATP binding"/>
    <property type="evidence" value="ECO:0007669"/>
    <property type="project" value="UniProtKB-KW"/>
</dbReference>
<dbReference type="GO" id="GO:0008820">
    <property type="term" value="F:cobinamide phosphate guanylyltransferase activity"/>
    <property type="evidence" value="ECO:0007669"/>
    <property type="project" value="UniProtKB-EC"/>
</dbReference>
<dbReference type="InterPro" id="IPR003203">
    <property type="entry name" value="CobU/CobP"/>
</dbReference>
<comment type="similarity">
    <text evidence="7">Belongs to the CobU/CobP family.</text>
</comment>
<comment type="function">
    <text evidence="4">Catalyzes ATP-dependent phosphorylation of adenosylcobinamide and addition of GMP to adenosylcobinamide phosphate.</text>
</comment>
<keyword evidence="15 19" id="KW-0342">GTP-binding</keyword>
<keyword evidence="10" id="KW-0169">Cobalamin biosynthesis</keyword>
<dbReference type="EMBL" id="SMAA01000011">
    <property type="protein sequence ID" value="TCS78169.1"/>
    <property type="molecule type" value="Genomic_DNA"/>
</dbReference>
<comment type="catalytic activity">
    <reaction evidence="2">
        <text>adenosylcob(III)inamide phosphate + GTP + H(+) = adenosylcob(III)inamide-GDP + diphosphate</text>
        <dbReference type="Rhea" id="RHEA:22712"/>
        <dbReference type="ChEBI" id="CHEBI:15378"/>
        <dbReference type="ChEBI" id="CHEBI:33019"/>
        <dbReference type="ChEBI" id="CHEBI:37565"/>
        <dbReference type="ChEBI" id="CHEBI:58502"/>
        <dbReference type="ChEBI" id="CHEBI:60487"/>
        <dbReference type="EC" id="2.7.7.62"/>
    </reaction>
</comment>
<keyword evidence="12 19" id="KW-0547">Nucleotide-binding</keyword>
<evidence type="ECO:0000256" key="6">
    <source>
        <dbReference type="ARBA" id="ARBA00005159"/>
    </source>
</evidence>
<dbReference type="EC" id="2.7.7.62" evidence="9"/>
<feature type="binding site" evidence="19">
    <location>
        <begin position="9"/>
        <end position="16"/>
    </location>
    <ligand>
        <name>GTP</name>
        <dbReference type="ChEBI" id="CHEBI:37565"/>
    </ligand>
</feature>
<dbReference type="PIRSF" id="PIRSF006135">
    <property type="entry name" value="CobU"/>
    <property type="match status" value="1"/>
</dbReference>
<dbReference type="RefSeq" id="WP_132550170.1">
    <property type="nucleotide sequence ID" value="NZ_SMAA01000011.1"/>
</dbReference>
<evidence type="ECO:0000256" key="11">
    <source>
        <dbReference type="ARBA" id="ARBA00022679"/>
    </source>
</evidence>
<comment type="catalytic activity">
    <reaction evidence="3">
        <text>adenosylcob(III)inamide + GTP = adenosylcob(III)inamide phosphate + GDP + H(+)</text>
        <dbReference type="Rhea" id="RHEA:15765"/>
        <dbReference type="ChEBI" id="CHEBI:2480"/>
        <dbReference type="ChEBI" id="CHEBI:15378"/>
        <dbReference type="ChEBI" id="CHEBI:37565"/>
        <dbReference type="ChEBI" id="CHEBI:58189"/>
        <dbReference type="ChEBI" id="CHEBI:58502"/>
        <dbReference type="EC" id="2.7.1.156"/>
    </reaction>
</comment>
<comment type="pathway">
    <text evidence="5">Cofactor biosynthesis; adenosylcobalamin biosynthesis; adenosylcobalamin from cob(II)yrinate a,c-diamide: step 6/7.</text>
</comment>
<evidence type="ECO:0000256" key="4">
    <source>
        <dbReference type="ARBA" id="ARBA00003889"/>
    </source>
</evidence>
<evidence type="ECO:0000313" key="21">
    <source>
        <dbReference type="Proteomes" id="UP000295188"/>
    </source>
</evidence>
<dbReference type="AlphaFoldDB" id="A0A4R3K5W1"/>
<evidence type="ECO:0000256" key="14">
    <source>
        <dbReference type="ARBA" id="ARBA00022840"/>
    </source>
</evidence>
<evidence type="ECO:0000256" key="3">
    <source>
        <dbReference type="ARBA" id="ARBA00001522"/>
    </source>
</evidence>
<organism evidence="20 21">
    <name type="scientific">Pectinatus cerevisiiphilus</name>
    <dbReference type="NCBI Taxonomy" id="86956"/>
    <lineage>
        <taxon>Bacteria</taxon>
        <taxon>Bacillati</taxon>
        <taxon>Bacillota</taxon>
        <taxon>Negativicutes</taxon>
        <taxon>Selenomonadales</taxon>
        <taxon>Selenomonadaceae</taxon>
        <taxon>Pectinatus</taxon>
    </lineage>
</organism>
<feature type="binding site" evidence="19">
    <location>
        <position position="84"/>
    </location>
    <ligand>
        <name>GTP</name>
        <dbReference type="ChEBI" id="CHEBI:37565"/>
    </ligand>
</feature>
<feature type="binding site" evidence="19">
    <location>
        <begin position="34"/>
        <end position="36"/>
    </location>
    <ligand>
        <name>GTP</name>
        <dbReference type="ChEBI" id="CHEBI:37565"/>
    </ligand>
</feature>